<keyword evidence="4" id="KW-0479">Metal-binding</keyword>
<dbReference type="InterPro" id="IPR053378">
    <property type="entry name" value="Prenyl_diphosphate_synthase"/>
</dbReference>
<protein>
    <submittedName>
        <fullName evidence="8">Polyprenyl synthetase family protein</fullName>
    </submittedName>
</protein>
<dbReference type="Pfam" id="PF00348">
    <property type="entry name" value="polyprenyl_synt"/>
    <property type="match status" value="1"/>
</dbReference>
<dbReference type="CDD" id="cd00685">
    <property type="entry name" value="Trans_IPPS_HT"/>
    <property type="match status" value="1"/>
</dbReference>
<dbReference type="Gene3D" id="1.10.600.10">
    <property type="entry name" value="Farnesyl Diphosphate Synthase"/>
    <property type="match status" value="1"/>
</dbReference>
<dbReference type="PANTHER" id="PTHR43281">
    <property type="entry name" value="FARNESYL DIPHOSPHATE SYNTHASE"/>
    <property type="match status" value="1"/>
</dbReference>
<evidence type="ECO:0000256" key="5">
    <source>
        <dbReference type="ARBA" id="ARBA00022842"/>
    </source>
</evidence>
<dbReference type="EMBL" id="JARMAB010000030">
    <property type="protein sequence ID" value="MED1205182.1"/>
    <property type="molecule type" value="Genomic_DNA"/>
</dbReference>
<proteinExistence type="inferred from homology"/>
<dbReference type="InterPro" id="IPR000092">
    <property type="entry name" value="Polyprenyl_synt"/>
</dbReference>
<evidence type="ECO:0000256" key="4">
    <source>
        <dbReference type="ARBA" id="ARBA00022723"/>
    </source>
</evidence>
<evidence type="ECO:0000313" key="8">
    <source>
        <dbReference type="EMBL" id="MED1205182.1"/>
    </source>
</evidence>
<keyword evidence="5" id="KW-0460">Magnesium</keyword>
<evidence type="ECO:0000256" key="3">
    <source>
        <dbReference type="ARBA" id="ARBA00022679"/>
    </source>
</evidence>
<evidence type="ECO:0000256" key="2">
    <source>
        <dbReference type="ARBA" id="ARBA00006706"/>
    </source>
</evidence>
<keyword evidence="9" id="KW-1185">Reference proteome</keyword>
<organism evidence="8 9">
    <name type="scientific">Heyndrickxia acidicola</name>
    <dbReference type="NCBI Taxonomy" id="209389"/>
    <lineage>
        <taxon>Bacteria</taxon>
        <taxon>Bacillati</taxon>
        <taxon>Bacillota</taxon>
        <taxon>Bacilli</taxon>
        <taxon>Bacillales</taxon>
        <taxon>Bacillaceae</taxon>
        <taxon>Heyndrickxia</taxon>
    </lineage>
</organism>
<dbReference type="NCBIfam" id="NF045485">
    <property type="entry name" value="FPPsyn"/>
    <property type="match status" value="1"/>
</dbReference>
<dbReference type="PANTHER" id="PTHR43281:SF1">
    <property type="entry name" value="FARNESYL DIPHOSPHATE SYNTHASE"/>
    <property type="match status" value="1"/>
</dbReference>
<sequence>MEKNIKIVETELGKYISRLEGPDVIKSAMDYSLQAGGKRIRPILLLATIAAFQEEIEKGLAAACSLEMVHTYSLIHDDLPAMDNDDLRRGKPTNHKVYGEAMAILAGDGLLTYSFQVITEDTRLTNEQKVQLVSLLAKMSGPEGMVGGQVADMEGENRKLTLQDLEYIHLNKTGKLLTYSVLAGAIIGGASRSQLEQFDIFARNLGIAFQIRDDILDIEGDQAKMGKPIGSDVTNHKSTYPSLLNMQGAKDKLMAHIQHAKTALNNIEVNTHLLEQMTDLIAVRDN</sequence>
<dbReference type="InterPro" id="IPR008949">
    <property type="entry name" value="Isoprenoid_synthase_dom_sf"/>
</dbReference>
<dbReference type="SFLD" id="SFLDS00005">
    <property type="entry name" value="Isoprenoid_Synthase_Type_I"/>
    <property type="match status" value="1"/>
</dbReference>
<comment type="similarity">
    <text evidence="2 7">Belongs to the FPP/GGPP synthase family.</text>
</comment>
<dbReference type="SUPFAM" id="SSF48576">
    <property type="entry name" value="Terpenoid synthases"/>
    <property type="match status" value="1"/>
</dbReference>
<keyword evidence="3 7" id="KW-0808">Transferase</keyword>
<reference evidence="8 9" key="1">
    <citation type="submission" date="2023-03" db="EMBL/GenBank/DDBJ databases">
        <title>Bacillus Genome Sequencing.</title>
        <authorList>
            <person name="Dunlap C."/>
        </authorList>
    </citation>
    <scope>NUCLEOTIDE SEQUENCE [LARGE SCALE GENOMIC DNA]</scope>
    <source>
        <strain evidence="8 9">B-23453</strain>
    </source>
</reference>
<keyword evidence="6" id="KW-0414">Isoprene biosynthesis</keyword>
<evidence type="ECO:0000256" key="7">
    <source>
        <dbReference type="RuleBase" id="RU004466"/>
    </source>
</evidence>
<comment type="caution">
    <text evidence="8">The sequence shown here is derived from an EMBL/GenBank/DDBJ whole genome shotgun (WGS) entry which is preliminary data.</text>
</comment>
<gene>
    <name evidence="8" type="ORF">P4T90_19215</name>
</gene>
<evidence type="ECO:0000313" key="9">
    <source>
        <dbReference type="Proteomes" id="UP001341444"/>
    </source>
</evidence>
<accession>A0ABU6MKH3</accession>
<dbReference type="InterPro" id="IPR033749">
    <property type="entry name" value="Polyprenyl_synt_CS"/>
</dbReference>
<comment type="cofactor">
    <cofactor evidence="1">
        <name>Mg(2+)</name>
        <dbReference type="ChEBI" id="CHEBI:18420"/>
    </cofactor>
</comment>
<evidence type="ECO:0000256" key="6">
    <source>
        <dbReference type="ARBA" id="ARBA00023229"/>
    </source>
</evidence>
<dbReference type="PROSITE" id="PS00723">
    <property type="entry name" value="POLYPRENYL_SYNTHASE_1"/>
    <property type="match status" value="1"/>
</dbReference>
<dbReference type="Proteomes" id="UP001341444">
    <property type="component" value="Unassembled WGS sequence"/>
</dbReference>
<name>A0ABU6MKH3_9BACI</name>
<dbReference type="PROSITE" id="PS00444">
    <property type="entry name" value="POLYPRENYL_SYNTHASE_2"/>
    <property type="match status" value="1"/>
</dbReference>
<dbReference type="SFLD" id="SFLDG01017">
    <property type="entry name" value="Polyprenyl_Transferase_Like"/>
    <property type="match status" value="1"/>
</dbReference>
<evidence type="ECO:0000256" key="1">
    <source>
        <dbReference type="ARBA" id="ARBA00001946"/>
    </source>
</evidence>